<sequence length="256" mass="28253">MKDTQLCSYLPSLNSTHIPSIHNPLIQFSSTTSTIPSHPIHKDCTALPSSFRISSSIGRKKERKEERKMESGHFVEHLLSSRPAWLLLLSAVGFLSFLKFSFLFLNWVFVSSSARPRTSASTAPGPSSPAPPTASARPSPSSSPGGGSTSSSAATLTSSARSPLRFSPRAQSPDQERGHRLRRRPRVRGREAEGGDPWARRRDLDQQRRGQLSLREVLPRAGRGDDEDYQGQRRGDHQGHPRRDPGDGGEEEGRDR</sequence>
<protein>
    <submittedName>
        <fullName evidence="3">Very-long-chain 3-oxoacyl-CoA reductase 1-like</fullName>
    </submittedName>
</protein>
<accession>A0AAX6FRF5</accession>
<evidence type="ECO:0000313" key="3">
    <source>
        <dbReference type="EMBL" id="KAJ6818655.1"/>
    </source>
</evidence>
<feature type="compositionally biased region" description="Low complexity" evidence="1">
    <location>
        <begin position="133"/>
        <end position="163"/>
    </location>
</feature>
<evidence type="ECO:0000313" key="4">
    <source>
        <dbReference type="Proteomes" id="UP001140949"/>
    </source>
</evidence>
<evidence type="ECO:0000256" key="1">
    <source>
        <dbReference type="SAM" id="MobiDB-lite"/>
    </source>
</evidence>
<keyword evidence="2" id="KW-0812">Transmembrane</keyword>
<proteinExistence type="predicted"/>
<feature type="compositionally biased region" description="Low complexity" evidence="1">
    <location>
        <begin position="116"/>
        <end position="125"/>
    </location>
</feature>
<dbReference type="Proteomes" id="UP001140949">
    <property type="component" value="Unassembled WGS sequence"/>
</dbReference>
<dbReference type="EMBL" id="JANAVB010027177">
    <property type="protein sequence ID" value="KAJ6818655.1"/>
    <property type="molecule type" value="Genomic_DNA"/>
</dbReference>
<feature type="compositionally biased region" description="Basic and acidic residues" evidence="1">
    <location>
        <begin position="230"/>
        <end position="256"/>
    </location>
</feature>
<keyword evidence="2" id="KW-1133">Transmembrane helix</keyword>
<feature type="region of interest" description="Disordered" evidence="1">
    <location>
        <begin position="116"/>
        <end position="256"/>
    </location>
</feature>
<keyword evidence="4" id="KW-1185">Reference proteome</keyword>
<reference evidence="3" key="1">
    <citation type="journal article" date="2023" name="GigaByte">
        <title>Genome assembly of the bearded iris, Iris pallida Lam.</title>
        <authorList>
            <person name="Bruccoleri R.E."/>
            <person name="Oakeley E.J."/>
            <person name="Faust A.M.E."/>
            <person name="Altorfer M."/>
            <person name="Dessus-Babus S."/>
            <person name="Burckhardt D."/>
            <person name="Oertli M."/>
            <person name="Naumann U."/>
            <person name="Petersen F."/>
            <person name="Wong J."/>
        </authorList>
    </citation>
    <scope>NUCLEOTIDE SEQUENCE</scope>
    <source>
        <strain evidence="3">GSM-AAB239-AS_SAM_17_03QT</strain>
    </source>
</reference>
<evidence type="ECO:0000256" key="2">
    <source>
        <dbReference type="SAM" id="Phobius"/>
    </source>
</evidence>
<feature type="compositionally biased region" description="Basic and acidic residues" evidence="1">
    <location>
        <begin position="188"/>
        <end position="208"/>
    </location>
</feature>
<gene>
    <name evidence="3" type="ORF">M6B38_405345</name>
</gene>
<name>A0AAX6FRF5_IRIPA</name>
<organism evidence="3 4">
    <name type="scientific">Iris pallida</name>
    <name type="common">Sweet iris</name>
    <dbReference type="NCBI Taxonomy" id="29817"/>
    <lineage>
        <taxon>Eukaryota</taxon>
        <taxon>Viridiplantae</taxon>
        <taxon>Streptophyta</taxon>
        <taxon>Embryophyta</taxon>
        <taxon>Tracheophyta</taxon>
        <taxon>Spermatophyta</taxon>
        <taxon>Magnoliopsida</taxon>
        <taxon>Liliopsida</taxon>
        <taxon>Asparagales</taxon>
        <taxon>Iridaceae</taxon>
        <taxon>Iridoideae</taxon>
        <taxon>Irideae</taxon>
        <taxon>Iris</taxon>
    </lineage>
</organism>
<keyword evidence="2" id="KW-0472">Membrane</keyword>
<feature type="transmembrane region" description="Helical" evidence="2">
    <location>
        <begin position="84"/>
        <end position="109"/>
    </location>
</feature>
<reference evidence="3" key="2">
    <citation type="submission" date="2023-04" db="EMBL/GenBank/DDBJ databases">
        <authorList>
            <person name="Bruccoleri R.E."/>
            <person name="Oakeley E.J."/>
            <person name="Faust A.-M."/>
            <person name="Dessus-Babus S."/>
            <person name="Altorfer M."/>
            <person name="Burckhardt D."/>
            <person name="Oertli M."/>
            <person name="Naumann U."/>
            <person name="Petersen F."/>
            <person name="Wong J."/>
        </authorList>
    </citation>
    <scope>NUCLEOTIDE SEQUENCE</scope>
    <source>
        <strain evidence="3">GSM-AAB239-AS_SAM_17_03QT</strain>
        <tissue evidence="3">Leaf</tissue>
    </source>
</reference>
<dbReference type="AlphaFoldDB" id="A0AAX6FRF5"/>
<comment type="caution">
    <text evidence="3">The sequence shown here is derived from an EMBL/GenBank/DDBJ whole genome shotgun (WGS) entry which is preliminary data.</text>
</comment>